<evidence type="ECO:0000256" key="1">
    <source>
        <dbReference type="ARBA" id="ARBA00012513"/>
    </source>
</evidence>
<keyword evidence="6" id="KW-0418">Kinase</keyword>
<dbReference type="PANTHER" id="PTHR11042">
    <property type="entry name" value="EUKARYOTIC TRANSLATION INITIATION FACTOR 2-ALPHA KINASE EIF2-ALPHA KINASE -RELATED"/>
    <property type="match status" value="1"/>
</dbReference>
<sequence length="645" mass="74080">MENYVANLNEYAQKQRLVLQFEEVGAAGPDHIKTFTIRVVLNGKAYPDGVGKNKKEAKQNAAKNALAGLLEESADTTENAAEVSNTSVHQRSVSNVKYTCWLNEYGQRNRVIVRPVEATRPGPNNDNQWCNFFVGDKEYPAASGKTRREAKEEAAKLVYHDICGTLETGDENDIFTSSQQKEETKQNIPDNFIESNFIGLVNHYCQKTSRSHTFIEEKICGPPHNRQFFYKLVINKKEYPVGEGKSAKEAKQNAARLAWAALQEQSDWDSKVFNMDSGHPKSTSIATSKSDSVVFVESSNPPKEQNQNTSAPSLRYEELNSEITLCDVFSQRYNWEICVPFNRFTSEYDSIERLGKGAFGRVFKAKQKLLQKYYAIKIIRCREKALREVVTLSELHHSNIVRYYTCWLEDSEYQPESTADSCSSSHSSTDSSVKYLYIQMELCDTKTLRVWIDEKNVQNVKKSLRDSKRREESLNIAQQIVTGIEYIHSRKFIHRDLKPANIMFGREGEVKIGDFGLVTTEKDDNAEDLIERTVYKGTPSYMAPEQRSTLYDRKVDIFAFGLIFFELLWNIPAGEEKTRIWEDARNQKFPHGFSTHFHQESQIIRSMLSMKPEDRPEASKLKSDVEECKRLFMQLKNMKRQSNTV</sequence>
<dbReference type="InterPro" id="IPR044452">
    <property type="entry name" value="EIF2AK2_DSRM_1"/>
</dbReference>
<dbReference type="SMART" id="SM00220">
    <property type="entry name" value="S_TKc"/>
    <property type="match status" value="1"/>
</dbReference>
<evidence type="ECO:0000256" key="6">
    <source>
        <dbReference type="ARBA" id="ARBA00022777"/>
    </source>
</evidence>
<dbReference type="InterPro" id="IPR050339">
    <property type="entry name" value="CC_SR_Kinase"/>
</dbReference>
<reference evidence="13" key="3">
    <citation type="submission" date="2025-09" db="UniProtKB">
        <authorList>
            <consortium name="Ensembl"/>
        </authorList>
    </citation>
    <scope>IDENTIFICATION</scope>
</reference>
<proteinExistence type="inferred from homology"/>
<evidence type="ECO:0000256" key="8">
    <source>
        <dbReference type="ARBA" id="ARBA00037982"/>
    </source>
</evidence>
<dbReference type="PANTHER" id="PTHR11042:SF166">
    <property type="entry name" value="EUKARYOTIC TRANSLATION INITIATION FACTOR 2-ALPHA KINASE 3"/>
    <property type="match status" value="1"/>
</dbReference>
<dbReference type="FunFam" id="3.30.160.20:FF:000045">
    <property type="entry name" value="Eukaryotic translation initiation factor 2-alpha kinase 2"/>
    <property type="match status" value="1"/>
</dbReference>
<accession>A0A669D6P0</accession>
<feature type="domain" description="Protein kinase" evidence="11">
    <location>
        <begin position="348"/>
        <end position="633"/>
    </location>
</feature>
<name>A0A669D6P0_ORENI</name>
<evidence type="ECO:0000256" key="7">
    <source>
        <dbReference type="ARBA" id="ARBA00022840"/>
    </source>
</evidence>
<dbReference type="Ensembl" id="ENSONIT00000072395.1">
    <property type="protein sequence ID" value="ENSONIP00000053975.1"/>
    <property type="gene ID" value="ENSONIG00000010088.2"/>
</dbReference>
<evidence type="ECO:0000313" key="14">
    <source>
        <dbReference type="Proteomes" id="UP000005207"/>
    </source>
</evidence>
<dbReference type="InterPro" id="IPR000719">
    <property type="entry name" value="Prot_kinase_dom"/>
</dbReference>
<evidence type="ECO:0000256" key="9">
    <source>
        <dbReference type="PROSITE-ProRule" id="PRU00266"/>
    </source>
</evidence>
<dbReference type="Pfam" id="PF00069">
    <property type="entry name" value="Pkinase"/>
    <property type="match status" value="1"/>
</dbReference>
<keyword evidence="3" id="KW-0597">Phosphoprotein</keyword>
<dbReference type="SUPFAM" id="SSF56112">
    <property type="entry name" value="Protein kinase-like (PK-like)"/>
    <property type="match status" value="1"/>
</dbReference>
<dbReference type="GO" id="GO:0005634">
    <property type="term" value="C:nucleus"/>
    <property type="evidence" value="ECO:0007669"/>
    <property type="project" value="TreeGrafter"/>
</dbReference>
<evidence type="ECO:0000259" key="11">
    <source>
        <dbReference type="PROSITE" id="PS50011"/>
    </source>
</evidence>
<dbReference type="PROSITE" id="PS50137">
    <property type="entry name" value="DS_RBD"/>
    <property type="match status" value="2"/>
</dbReference>
<keyword evidence="5 10" id="KW-0547">Nucleotide-binding</keyword>
<evidence type="ECO:0000256" key="2">
    <source>
        <dbReference type="ARBA" id="ARBA00022527"/>
    </source>
</evidence>
<dbReference type="Gene3D" id="1.10.510.10">
    <property type="entry name" value="Transferase(Phosphotransferase) domain 1"/>
    <property type="match status" value="1"/>
</dbReference>
<evidence type="ECO:0000256" key="10">
    <source>
        <dbReference type="PROSITE-ProRule" id="PRU10141"/>
    </source>
</evidence>
<keyword evidence="2" id="KW-0723">Serine/threonine-protein kinase</keyword>
<organism evidence="13 14">
    <name type="scientific">Oreochromis niloticus</name>
    <name type="common">Nile tilapia</name>
    <name type="synonym">Tilapia nilotica</name>
    <dbReference type="NCBI Taxonomy" id="8128"/>
    <lineage>
        <taxon>Eukaryota</taxon>
        <taxon>Metazoa</taxon>
        <taxon>Chordata</taxon>
        <taxon>Craniata</taxon>
        <taxon>Vertebrata</taxon>
        <taxon>Euteleostomi</taxon>
        <taxon>Actinopterygii</taxon>
        <taxon>Neopterygii</taxon>
        <taxon>Teleostei</taxon>
        <taxon>Neoteleostei</taxon>
        <taxon>Acanthomorphata</taxon>
        <taxon>Ovalentaria</taxon>
        <taxon>Cichlomorphae</taxon>
        <taxon>Cichliformes</taxon>
        <taxon>Cichlidae</taxon>
        <taxon>African cichlids</taxon>
        <taxon>Pseudocrenilabrinae</taxon>
        <taxon>Oreochromini</taxon>
        <taxon>Oreochromis</taxon>
    </lineage>
</organism>
<dbReference type="InterPro" id="IPR017441">
    <property type="entry name" value="Protein_kinase_ATP_BS"/>
</dbReference>
<dbReference type="PROSITE" id="PS00107">
    <property type="entry name" value="PROTEIN_KINASE_ATP"/>
    <property type="match status" value="1"/>
</dbReference>
<dbReference type="GO" id="GO:0005737">
    <property type="term" value="C:cytoplasm"/>
    <property type="evidence" value="ECO:0007669"/>
    <property type="project" value="TreeGrafter"/>
</dbReference>
<feature type="binding site" evidence="10">
    <location>
        <position position="377"/>
    </location>
    <ligand>
        <name>ATP</name>
        <dbReference type="ChEBI" id="CHEBI:30616"/>
    </ligand>
</feature>
<dbReference type="GeneTree" id="ENSGT00940000163863"/>
<dbReference type="PROSITE" id="PS00108">
    <property type="entry name" value="PROTEIN_KINASE_ST"/>
    <property type="match status" value="1"/>
</dbReference>
<dbReference type="InterPro" id="IPR008271">
    <property type="entry name" value="Ser/Thr_kinase_AS"/>
</dbReference>
<dbReference type="SMART" id="SM00358">
    <property type="entry name" value="DSRM"/>
    <property type="match status" value="3"/>
</dbReference>
<dbReference type="FunFam" id="1.10.510.10:FF:000251">
    <property type="entry name" value="eukaryotic translation initiation factor 2-alpha kinase 3"/>
    <property type="match status" value="1"/>
</dbReference>
<reference evidence="13" key="2">
    <citation type="submission" date="2025-08" db="UniProtKB">
        <authorList>
            <consortium name="Ensembl"/>
        </authorList>
    </citation>
    <scope>IDENTIFICATION</scope>
</reference>
<evidence type="ECO:0000256" key="5">
    <source>
        <dbReference type="ARBA" id="ARBA00022741"/>
    </source>
</evidence>
<dbReference type="GO" id="GO:0004694">
    <property type="term" value="F:eukaryotic translation initiation factor 2alpha kinase activity"/>
    <property type="evidence" value="ECO:0007669"/>
    <property type="project" value="TreeGrafter"/>
</dbReference>
<dbReference type="InterPro" id="IPR014720">
    <property type="entry name" value="dsRBD_dom"/>
</dbReference>
<keyword evidence="14" id="KW-1185">Reference proteome</keyword>
<keyword evidence="7 10" id="KW-0067">ATP-binding</keyword>
<protein>
    <recommendedName>
        <fullName evidence="1">non-specific serine/threonine protein kinase</fullName>
        <ecNumber evidence="1">2.7.11.1</ecNumber>
    </recommendedName>
</protein>
<evidence type="ECO:0000256" key="3">
    <source>
        <dbReference type="ARBA" id="ARBA00022553"/>
    </source>
</evidence>
<dbReference type="EC" id="2.7.11.1" evidence="1"/>
<dbReference type="GO" id="GO:0005524">
    <property type="term" value="F:ATP binding"/>
    <property type="evidence" value="ECO:0007669"/>
    <property type="project" value="UniProtKB-UniRule"/>
</dbReference>
<evidence type="ECO:0000256" key="4">
    <source>
        <dbReference type="ARBA" id="ARBA00022679"/>
    </source>
</evidence>
<gene>
    <name evidence="13" type="primary">LOC100700343</name>
</gene>
<dbReference type="GO" id="GO:0003725">
    <property type="term" value="F:double-stranded RNA binding"/>
    <property type="evidence" value="ECO:0007669"/>
    <property type="project" value="InterPro"/>
</dbReference>
<dbReference type="Gene3D" id="3.30.160.20">
    <property type="match status" value="3"/>
</dbReference>
<dbReference type="CDD" id="cd19903">
    <property type="entry name" value="DSRM_EIF2AK2_rpt1"/>
    <property type="match status" value="2"/>
</dbReference>
<reference evidence="14" key="1">
    <citation type="submission" date="2012-01" db="EMBL/GenBank/DDBJ databases">
        <title>The Genome Sequence of Oreochromis niloticus (Nile Tilapia).</title>
        <authorList>
            <consortium name="Broad Institute Genome Assembly Team"/>
            <consortium name="Broad Institute Sequencing Platform"/>
            <person name="Di Palma F."/>
            <person name="Johnson J."/>
            <person name="Lander E.S."/>
            <person name="Lindblad-Toh K."/>
        </authorList>
    </citation>
    <scope>NUCLEOTIDE SEQUENCE [LARGE SCALE GENOMIC DNA]</scope>
</reference>
<feature type="domain" description="DRBM" evidence="12">
    <location>
        <begin position="196"/>
        <end position="264"/>
    </location>
</feature>
<dbReference type="SUPFAM" id="SSF54768">
    <property type="entry name" value="dsRNA-binding domain-like"/>
    <property type="match status" value="3"/>
</dbReference>
<dbReference type="PROSITE" id="PS50011">
    <property type="entry name" value="PROTEIN_KINASE_DOM"/>
    <property type="match status" value="1"/>
</dbReference>
<dbReference type="Pfam" id="PF00035">
    <property type="entry name" value="dsrm"/>
    <property type="match status" value="3"/>
</dbReference>
<dbReference type="InterPro" id="IPR011009">
    <property type="entry name" value="Kinase-like_dom_sf"/>
</dbReference>
<keyword evidence="9" id="KW-0694">RNA-binding</keyword>
<dbReference type="Proteomes" id="UP000005207">
    <property type="component" value="Linkage group LG13"/>
</dbReference>
<dbReference type="Gene3D" id="3.30.200.20">
    <property type="entry name" value="Phosphorylase Kinase, domain 1"/>
    <property type="match status" value="1"/>
</dbReference>
<comment type="similarity">
    <text evidence="8">Belongs to the protein kinase superfamily. Ser/Thr protein kinase family. GCN2 subfamily.</text>
</comment>
<feature type="domain" description="DRBM" evidence="12">
    <location>
        <begin position="3"/>
        <end position="71"/>
    </location>
</feature>
<dbReference type="AlphaFoldDB" id="A0A669D6P0"/>
<evidence type="ECO:0000259" key="12">
    <source>
        <dbReference type="PROSITE" id="PS50137"/>
    </source>
</evidence>
<keyword evidence="4" id="KW-0808">Transferase</keyword>
<evidence type="ECO:0000313" key="13">
    <source>
        <dbReference type="Ensembl" id="ENSONIP00000053975.1"/>
    </source>
</evidence>